<evidence type="ECO:0000256" key="5">
    <source>
        <dbReference type="ARBA" id="ARBA00023136"/>
    </source>
</evidence>
<evidence type="ECO:0000256" key="6">
    <source>
        <dbReference type="SAM" id="Phobius"/>
    </source>
</evidence>
<evidence type="ECO:0000259" key="8">
    <source>
        <dbReference type="Pfam" id="PF25963"/>
    </source>
</evidence>
<dbReference type="Pfam" id="PF25917">
    <property type="entry name" value="BSH_RND"/>
    <property type="match status" value="1"/>
</dbReference>
<keyword evidence="3 6" id="KW-0812">Transmembrane</keyword>
<protein>
    <submittedName>
        <fullName evidence="9">Secretion protein</fullName>
    </submittedName>
</protein>
<proteinExistence type="inferred from homology"/>
<dbReference type="AlphaFoldDB" id="A0A4Y3HXL4"/>
<dbReference type="Gene3D" id="2.40.50.100">
    <property type="match status" value="1"/>
</dbReference>
<sequence length="353" mass="39270">MKLDAIILSKILVRLFIIVALLIALIGVSSNIYSPYTTLSQVQMSAINVKPLVLGNVTNVFVENGEYVKEGELLYTIDKTDYSIALSNSKADLVRANTELLSLKYQLDIQRSDLSQQKSSYNKSFNHYKRFQQLFLKKSISSDDYETAKNQKEQDYFAIKKIESEIIRTKNEIGEDGKNASVLKAKSSLVKASVNLDRTDVRAGGSGIISNLQITKGDYIGTEDNSLIIVDEQSLYLSANFNEKGLSTIHVGSKVSIVFDGYPGQIYSGLVTSVDRAIQGGVGQVGQLSEMDSSDRWVRRSEQFPVRINIIEPPENLIAGSKATVMLSEQSNSFWNAVSSLTMKFMAFVRYVY</sequence>
<keyword evidence="5 6" id="KW-0472">Membrane</keyword>
<evidence type="ECO:0000256" key="2">
    <source>
        <dbReference type="ARBA" id="ARBA00009477"/>
    </source>
</evidence>
<comment type="caution">
    <text evidence="9">The sequence shown here is derived from an EMBL/GenBank/DDBJ whole genome shotgun (WGS) entry which is preliminary data.</text>
</comment>
<comment type="subcellular location">
    <subcellularLocation>
        <location evidence="1">Membrane</location>
        <topology evidence="1">Single-pass membrane protein</topology>
    </subcellularLocation>
</comment>
<dbReference type="Pfam" id="PF25963">
    <property type="entry name" value="Beta-barrel_AAEA"/>
    <property type="match status" value="1"/>
</dbReference>
<dbReference type="EMBL" id="BJLF01000013">
    <property type="protein sequence ID" value="GEA51827.1"/>
    <property type="molecule type" value="Genomic_DNA"/>
</dbReference>
<dbReference type="InterPro" id="IPR050739">
    <property type="entry name" value="MFP"/>
</dbReference>
<feature type="domain" description="Multidrug resistance protein MdtA-like barrel-sandwich hybrid" evidence="7">
    <location>
        <begin position="47"/>
        <end position="231"/>
    </location>
</feature>
<name>A0A4Y3HXL4_9VIBR</name>
<keyword evidence="10" id="KW-1185">Reference proteome</keyword>
<evidence type="ECO:0000256" key="4">
    <source>
        <dbReference type="ARBA" id="ARBA00022989"/>
    </source>
</evidence>
<evidence type="ECO:0000259" key="7">
    <source>
        <dbReference type="Pfam" id="PF25917"/>
    </source>
</evidence>
<organism evidence="9 10">
    <name type="scientific">Vibrio inusitatus NBRC 102082</name>
    <dbReference type="NCBI Taxonomy" id="1219070"/>
    <lineage>
        <taxon>Bacteria</taxon>
        <taxon>Pseudomonadati</taxon>
        <taxon>Pseudomonadota</taxon>
        <taxon>Gammaproteobacteria</taxon>
        <taxon>Vibrionales</taxon>
        <taxon>Vibrionaceae</taxon>
        <taxon>Vibrio</taxon>
    </lineage>
</organism>
<dbReference type="InterPro" id="IPR058625">
    <property type="entry name" value="MdtA-like_BSH"/>
</dbReference>
<comment type="similarity">
    <text evidence="2">Belongs to the membrane fusion protein (MFP) (TC 8.A.1) family.</text>
</comment>
<dbReference type="SUPFAM" id="SSF111369">
    <property type="entry name" value="HlyD-like secretion proteins"/>
    <property type="match status" value="1"/>
</dbReference>
<feature type="transmembrane region" description="Helical" evidence="6">
    <location>
        <begin position="12"/>
        <end position="33"/>
    </location>
</feature>
<dbReference type="OrthoDB" id="8958519at2"/>
<evidence type="ECO:0000313" key="10">
    <source>
        <dbReference type="Proteomes" id="UP000318717"/>
    </source>
</evidence>
<dbReference type="Proteomes" id="UP000318717">
    <property type="component" value="Unassembled WGS sequence"/>
</dbReference>
<accession>A0A4Y3HXL4</accession>
<feature type="domain" description="p-hydroxybenzoic acid efflux pump subunit AaeA-like beta-barrel" evidence="8">
    <location>
        <begin position="234"/>
        <end position="327"/>
    </location>
</feature>
<evidence type="ECO:0000256" key="1">
    <source>
        <dbReference type="ARBA" id="ARBA00004167"/>
    </source>
</evidence>
<gene>
    <name evidence="9" type="ORF">VIN01S_26310</name>
</gene>
<reference evidence="9 10" key="1">
    <citation type="submission" date="2019-06" db="EMBL/GenBank/DDBJ databases">
        <title>Whole genome shotgun sequence of Vibrio inusitatus NBRC 102082.</title>
        <authorList>
            <person name="Hosoyama A."/>
            <person name="Uohara A."/>
            <person name="Ohji S."/>
            <person name="Ichikawa N."/>
        </authorList>
    </citation>
    <scope>NUCLEOTIDE SEQUENCE [LARGE SCALE GENOMIC DNA]</scope>
    <source>
        <strain evidence="9 10">NBRC 102082</strain>
    </source>
</reference>
<dbReference type="PANTHER" id="PTHR30386:SF26">
    <property type="entry name" value="TRANSPORT PROTEIN COMB"/>
    <property type="match status" value="1"/>
</dbReference>
<evidence type="ECO:0000313" key="9">
    <source>
        <dbReference type="EMBL" id="GEA51827.1"/>
    </source>
</evidence>
<dbReference type="RefSeq" id="WP_141346299.1">
    <property type="nucleotide sequence ID" value="NZ_BJLF01000013.1"/>
</dbReference>
<keyword evidence="4 6" id="KW-1133">Transmembrane helix</keyword>
<evidence type="ECO:0000256" key="3">
    <source>
        <dbReference type="ARBA" id="ARBA00022692"/>
    </source>
</evidence>
<dbReference type="PANTHER" id="PTHR30386">
    <property type="entry name" value="MEMBRANE FUSION SUBUNIT OF EMRAB-TOLC MULTIDRUG EFFLUX PUMP"/>
    <property type="match status" value="1"/>
</dbReference>
<dbReference type="Gene3D" id="2.40.30.170">
    <property type="match status" value="1"/>
</dbReference>
<dbReference type="GO" id="GO:0016020">
    <property type="term" value="C:membrane"/>
    <property type="evidence" value="ECO:0007669"/>
    <property type="project" value="UniProtKB-SubCell"/>
</dbReference>
<dbReference type="InterPro" id="IPR058634">
    <property type="entry name" value="AaeA-lik-b-barrel"/>
</dbReference>